<feature type="compositionally biased region" description="Polar residues" evidence="1">
    <location>
        <begin position="41"/>
        <end position="56"/>
    </location>
</feature>
<feature type="region of interest" description="Disordered" evidence="1">
    <location>
        <begin position="34"/>
        <end position="56"/>
    </location>
</feature>
<name>A0ABP9ZBR3_9FUNG</name>
<proteinExistence type="predicted"/>
<organism evidence="2 3">
    <name type="scientific">Mucor flavus</name>
    <dbReference type="NCBI Taxonomy" id="439312"/>
    <lineage>
        <taxon>Eukaryota</taxon>
        <taxon>Fungi</taxon>
        <taxon>Fungi incertae sedis</taxon>
        <taxon>Mucoromycota</taxon>
        <taxon>Mucoromycotina</taxon>
        <taxon>Mucoromycetes</taxon>
        <taxon>Mucorales</taxon>
        <taxon>Mucorineae</taxon>
        <taxon>Mucoraceae</taxon>
        <taxon>Mucor</taxon>
    </lineage>
</organism>
<reference evidence="2 3" key="1">
    <citation type="submission" date="2024-04" db="EMBL/GenBank/DDBJ databases">
        <title>genome sequences of Mucor flavus KT1a and Helicostylum pulchrum KT1b strains isolated from the surface of a dry-aged beef.</title>
        <authorList>
            <person name="Toyotome T."/>
            <person name="Hosono M."/>
            <person name="Torimaru M."/>
            <person name="Fukuda K."/>
            <person name="Mikami N."/>
        </authorList>
    </citation>
    <scope>NUCLEOTIDE SEQUENCE [LARGE SCALE GENOMIC DNA]</scope>
    <source>
        <strain evidence="2 3">KT1a</strain>
    </source>
</reference>
<gene>
    <name evidence="2" type="ORF">MFLAVUS_010098</name>
</gene>
<evidence type="ECO:0000313" key="3">
    <source>
        <dbReference type="Proteomes" id="UP001473302"/>
    </source>
</evidence>
<dbReference type="Proteomes" id="UP001473302">
    <property type="component" value="Unassembled WGS sequence"/>
</dbReference>
<evidence type="ECO:0000256" key="1">
    <source>
        <dbReference type="SAM" id="MobiDB-lite"/>
    </source>
</evidence>
<protein>
    <submittedName>
        <fullName evidence="2">Uncharacterized protein</fullName>
    </submittedName>
</protein>
<evidence type="ECO:0000313" key="2">
    <source>
        <dbReference type="EMBL" id="GAA5816568.1"/>
    </source>
</evidence>
<comment type="caution">
    <text evidence="2">The sequence shown here is derived from an EMBL/GenBank/DDBJ whole genome shotgun (WGS) entry which is preliminary data.</text>
</comment>
<accession>A0ABP9ZBR3</accession>
<sequence length="143" mass="16542">MLARHHSTSSSHCSSSKSSRSIWSKISDLFHHSKRRDSRRQSAITGSSRSTLSEASVKTVETVETVDIDRNSSQRRHRKQLVNHAECGSPQMMIPPFSPTYLKTNEFPYSNFYSKLPDGRWMVRYRDGNRDILRTDIMEGYMI</sequence>
<dbReference type="EMBL" id="BAABUK010000033">
    <property type="protein sequence ID" value="GAA5816568.1"/>
    <property type="molecule type" value="Genomic_DNA"/>
</dbReference>
<keyword evidence="3" id="KW-1185">Reference proteome</keyword>